<organism evidence="3 4">
    <name type="scientific">Thermodesulfitimonas autotrophica</name>
    <dbReference type="NCBI Taxonomy" id="1894989"/>
    <lineage>
        <taxon>Bacteria</taxon>
        <taxon>Bacillati</taxon>
        <taxon>Bacillota</taxon>
        <taxon>Clostridia</taxon>
        <taxon>Thermoanaerobacterales</taxon>
        <taxon>Thermoanaerobacteraceae</taxon>
        <taxon>Thermodesulfitimonas</taxon>
    </lineage>
</organism>
<comment type="caution">
    <text evidence="3">The sequence shown here is derived from an EMBL/GenBank/DDBJ whole genome shotgun (WGS) entry which is preliminary data.</text>
</comment>
<evidence type="ECO:0000313" key="3">
    <source>
        <dbReference type="EMBL" id="RPF47003.1"/>
    </source>
</evidence>
<dbReference type="Proteomes" id="UP000282654">
    <property type="component" value="Unassembled WGS sequence"/>
</dbReference>
<keyword evidence="1" id="KW-0051">Antiviral defense</keyword>
<sequence>MKIVEATYQVITPLFLGGANVEEKNPELRPPALKGLLRFWFRAVALPQFNTWPAVWEAERSLFGSTAGQASFSLSVNNQSKFTVVPVGEQWHKHGAAYLGYGVVDKGKTVRPYLKPDGSFTVRLVLKKGVSEQDIALLIQALKALGLFGGAGARSRKGFGSLSLKSLRLNGRETWCPPTDAASLCQVIREFFREIGIDRAREEIPAYTAFSPKARICITQTGRDAFQLLDEIGKELLRYRSYGRSKGDKHVLPWGEDAEQNFAGDHDIIQEYLNGRRITRHPRRAVFGLPHNYFFQSIKQKAAVEAKNYTRRASPLFIHIHALDRNGYAAVMTLLPAAFLPEGEQIAINCPDRRARLQPVYVDQDIDYEVINCFFERPAFNAKRVVWP</sequence>
<keyword evidence="4" id="KW-1185">Reference proteome</keyword>
<dbReference type="EMBL" id="RKRE01000002">
    <property type="protein sequence ID" value="RPF47003.1"/>
    <property type="molecule type" value="Genomic_DNA"/>
</dbReference>
<dbReference type="GO" id="GO:0051607">
    <property type="term" value="P:defense response to virus"/>
    <property type="evidence" value="ECO:0007669"/>
    <property type="project" value="UniProtKB-KW"/>
</dbReference>
<dbReference type="Pfam" id="PF03787">
    <property type="entry name" value="RAMPs"/>
    <property type="match status" value="1"/>
</dbReference>
<dbReference type="NCBIfam" id="TIGR01894">
    <property type="entry name" value="cas_TM1795_cmr1"/>
    <property type="match status" value="1"/>
</dbReference>
<evidence type="ECO:0000259" key="2">
    <source>
        <dbReference type="Pfam" id="PF03787"/>
    </source>
</evidence>
<protein>
    <submittedName>
        <fullName evidence="3">CRISPR-associated Cmr1 family protein</fullName>
    </submittedName>
</protein>
<dbReference type="InterPro" id="IPR007522">
    <property type="entry name" value="CRISPR-assoc_prot_TM1795"/>
</dbReference>
<dbReference type="AlphaFoldDB" id="A0A3N5APX4"/>
<evidence type="ECO:0000256" key="1">
    <source>
        <dbReference type="ARBA" id="ARBA00023118"/>
    </source>
</evidence>
<dbReference type="OrthoDB" id="190500at2"/>
<accession>A0A3N5APX4</accession>
<proteinExistence type="predicted"/>
<feature type="domain" description="CRISPR type III-associated protein" evidence="2">
    <location>
        <begin position="8"/>
        <end position="163"/>
    </location>
</feature>
<reference evidence="3 4" key="1">
    <citation type="submission" date="2018-11" db="EMBL/GenBank/DDBJ databases">
        <title>Genomic Encyclopedia of Type Strains, Phase IV (KMG-IV): sequencing the most valuable type-strain genomes for metagenomic binning, comparative biology and taxonomic classification.</title>
        <authorList>
            <person name="Goeker M."/>
        </authorList>
    </citation>
    <scope>NUCLEOTIDE SEQUENCE [LARGE SCALE GENOMIC DNA]</scope>
    <source>
        <strain evidence="3 4">DSM 102936</strain>
    </source>
</reference>
<evidence type="ECO:0000313" key="4">
    <source>
        <dbReference type="Proteomes" id="UP000282654"/>
    </source>
</evidence>
<name>A0A3N5APX4_9THEO</name>
<gene>
    <name evidence="3" type="ORF">EDD75_1270</name>
</gene>
<dbReference type="InterPro" id="IPR005537">
    <property type="entry name" value="RAMP_III_fam"/>
</dbReference>
<dbReference type="RefSeq" id="WP_123929633.1">
    <property type="nucleotide sequence ID" value="NZ_RKRE01000002.1"/>
</dbReference>